<dbReference type="EMBL" id="FRBL01000012">
    <property type="protein sequence ID" value="SHM85427.1"/>
    <property type="molecule type" value="Genomic_DNA"/>
</dbReference>
<dbReference type="InterPro" id="IPR051330">
    <property type="entry name" value="Phosphatase_reg/MetRdx"/>
</dbReference>
<name>A0A1M7M4D6_9BACT</name>
<evidence type="ECO:0000313" key="4">
    <source>
        <dbReference type="Proteomes" id="UP000184420"/>
    </source>
</evidence>
<evidence type="ECO:0000259" key="2">
    <source>
        <dbReference type="Pfam" id="PF13185"/>
    </source>
</evidence>
<dbReference type="GO" id="GO:0033745">
    <property type="term" value="F:L-methionine-(R)-S-oxide reductase activity"/>
    <property type="evidence" value="ECO:0007669"/>
    <property type="project" value="TreeGrafter"/>
</dbReference>
<dbReference type="PANTHER" id="PTHR21021:SF15">
    <property type="entry name" value="FREE METHIONINE-R-SULFOXIDE REDUCTASE"/>
    <property type="match status" value="1"/>
</dbReference>
<dbReference type="InterPro" id="IPR029016">
    <property type="entry name" value="GAF-like_dom_sf"/>
</dbReference>
<gene>
    <name evidence="3" type="ORF">SAMN05444266_11256</name>
</gene>
<dbReference type="InterPro" id="IPR003018">
    <property type="entry name" value="GAF"/>
</dbReference>
<dbReference type="OrthoDB" id="9796252at2"/>
<evidence type="ECO:0000256" key="1">
    <source>
        <dbReference type="ARBA" id="ARBA00038454"/>
    </source>
</evidence>
<protein>
    <submittedName>
        <fullName evidence="3">GAF domain-containing protein</fullName>
    </submittedName>
</protein>
<dbReference type="GO" id="GO:0005829">
    <property type="term" value="C:cytosol"/>
    <property type="evidence" value="ECO:0007669"/>
    <property type="project" value="TreeGrafter"/>
</dbReference>
<evidence type="ECO:0000313" key="3">
    <source>
        <dbReference type="EMBL" id="SHM85427.1"/>
    </source>
</evidence>
<dbReference type="PANTHER" id="PTHR21021">
    <property type="entry name" value="GAF/PUTATIVE CYTOSKELETAL PROTEIN"/>
    <property type="match status" value="1"/>
</dbReference>
<dbReference type="SUPFAM" id="SSF55781">
    <property type="entry name" value="GAF domain-like"/>
    <property type="match status" value="1"/>
</dbReference>
<organism evidence="3 4">
    <name type="scientific">Chitinophaga jiangningensis</name>
    <dbReference type="NCBI Taxonomy" id="1419482"/>
    <lineage>
        <taxon>Bacteria</taxon>
        <taxon>Pseudomonadati</taxon>
        <taxon>Bacteroidota</taxon>
        <taxon>Chitinophagia</taxon>
        <taxon>Chitinophagales</taxon>
        <taxon>Chitinophagaceae</taxon>
        <taxon>Chitinophaga</taxon>
    </lineage>
</organism>
<sequence length="157" mass="17237">MAEDLKVATGNKAEQYLSLIPQIKGLIDGEPDLIANLANIAGALKEQFHWFWVGFYLVKEDQLVLGPFQGPIACTRIRKGKGVCGTSWEQAQTLIVPDVEAFPGHIACSSLSRSEIVVPIIRDGVVKGVLDVDSEHLSQFDETDKLYLEQIVALISM</sequence>
<dbReference type="RefSeq" id="WP_073087023.1">
    <property type="nucleotide sequence ID" value="NZ_FRBL01000012.1"/>
</dbReference>
<reference evidence="3 4" key="1">
    <citation type="submission" date="2016-11" db="EMBL/GenBank/DDBJ databases">
        <authorList>
            <person name="Jaros S."/>
            <person name="Januszkiewicz K."/>
            <person name="Wedrychowicz H."/>
        </authorList>
    </citation>
    <scope>NUCLEOTIDE SEQUENCE [LARGE SCALE GENOMIC DNA]</scope>
    <source>
        <strain evidence="3 4">DSM 27406</strain>
    </source>
</reference>
<dbReference type="Pfam" id="PF13185">
    <property type="entry name" value="GAF_2"/>
    <property type="match status" value="1"/>
</dbReference>
<dbReference type="Proteomes" id="UP000184420">
    <property type="component" value="Unassembled WGS sequence"/>
</dbReference>
<dbReference type="FunFam" id="3.30.450.40:FF:000008">
    <property type="entry name" value="GAF domain-containing proteins"/>
    <property type="match status" value="1"/>
</dbReference>
<dbReference type="AlphaFoldDB" id="A0A1M7M4D6"/>
<proteinExistence type="inferred from homology"/>
<dbReference type="STRING" id="1419482.SAMN05444266_11256"/>
<keyword evidence="4" id="KW-1185">Reference proteome</keyword>
<feature type="domain" description="GAF" evidence="2">
    <location>
        <begin position="48"/>
        <end position="156"/>
    </location>
</feature>
<comment type="similarity">
    <text evidence="1">Belongs to the free Met sulfoxide reductase family.</text>
</comment>
<accession>A0A1M7M4D6</accession>
<dbReference type="Gene3D" id="3.30.450.40">
    <property type="match status" value="1"/>
</dbReference>